<keyword evidence="1" id="KW-1133">Transmembrane helix</keyword>
<keyword evidence="1" id="KW-0472">Membrane</keyword>
<feature type="transmembrane region" description="Helical" evidence="1">
    <location>
        <begin position="12"/>
        <end position="37"/>
    </location>
</feature>
<proteinExistence type="predicted"/>
<organism evidence="2 3">
    <name type="scientific">Luteolibacter arcticus</name>
    <dbReference type="NCBI Taxonomy" id="1581411"/>
    <lineage>
        <taxon>Bacteria</taxon>
        <taxon>Pseudomonadati</taxon>
        <taxon>Verrucomicrobiota</taxon>
        <taxon>Verrucomicrobiia</taxon>
        <taxon>Verrucomicrobiales</taxon>
        <taxon>Verrucomicrobiaceae</taxon>
        <taxon>Luteolibacter</taxon>
    </lineage>
</organism>
<comment type="caution">
    <text evidence="2">The sequence shown here is derived from an EMBL/GenBank/DDBJ whole genome shotgun (WGS) entry which is preliminary data.</text>
</comment>
<dbReference type="EMBL" id="JAPDDT010000001">
    <property type="protein sequence ID" value="MCW1921527.1"/>
    <property type="molecule type" value="Genomic_DNA"/>
</dbReference>
<keyword evidence="3" id="KW-1185">Reference proteome</keyword>
<accession>A0ABT3GD20</accession>
<sequence>MKLKRLEAQTRVISAANRIIFAVMGLILGMAVVATALPQQRRLKDLEFKLAQTLEAEKRVLAEKDYRETEYLALKEDPAFLELKATDRLNLHRAGGKVYRFKRTHD</sequence>
<evidence type="ECO:0000313" key="2">
    <source>
        <dbReference type="EMBL" id="MCW1921527.1"/>
    </source>
</evidence>
<gene>
    <name evidence="2" type="ORF">OKA05_03115</name>
</gene>
<dbReference type="RefSeq" id="WP_264485636.1">
    <property type="nucleotide sequence ID" value="NZ_JAPDDT010000001.1"/>
</dbReference>
<evidence type="ECO:0000313" key="3">
    <source>
        <dbReference type="Proteomes" id="UP001320876"/>
    </source>
</evidence>
<name>A0ABT3GD20_9BACT</name>
<evidence type="ECO:0008006" key="4">
    <source>
        <dbReference type="Google" id="ProtNLM"/>
    </source>
</evidence>
<reference evidence="2 3" key="1">
    <citation type="submission" date="2022-10" db="EMBL/GenBank/DDBJ databases">
        <title>Luteolibacter arcticus strain CCTCC AB 2014275, whole genome shotgun sequencing project.</title>
        <authorList>
            <person name="Zhao G."/>
            <person name="Shen L."/>
        </authorList>
    </citation>
    <scope>NUCLEOTIDE SEQUENCE [LARGE SCALE GENOMIC DNA]</scope>
    <source>
        <strain evidence="2 3">CCTCC AB 2014275</strain>
    </source>
</reference>
<dbReference type="Proteomes" id="UP001320876">
    <property type="component" value="Unassembled WGS sequence"/>
</dbReference>
<protein>
    <recommendedName>
        <fullName evidence="4">Septum formation initiator family protein</fullName>
    </recommendedName>
</protein>
<evidence type="ECO:0000256" key="1">
    <source>
        <dbReference type="SAM" id="Phobius"/>
    </source>
</evidence>
<keyword evidence="1" id="KW-0812">Transmembrane</keyword>